<evidence type="ECO:0000313" key="3">
    <source>
        <dbReference type="Proteomes" id="UP000054567"/>
    </source>
</evidence>
<reference evidence="3" key="3">
    <citation type="journal article" date="2010" name="Genome Res.">
        <title>Population genomic sequencing of Coccidioides fungi reveals recent hybridization and transposon control.</title>
        <authorList>
            <person name="Neafsey D.E."/>
            <person name="Barker B.M."/>
            <person name="Sharpton T.J."/>
            <person name="Stajich J.E."/>
            <person name="Park D.J."/>
            <person name="Whiston E."/>
            <person name="Hung C.-Y."/>
            <person name="McMahan C."/>
            <person name="White J."/>
            <person name="Sykes S."/>
            <person name="Heiman D."/>
            <person name="Young S."/>
            <person name="Zeng Q."/>
            <person name="Abouelleil A."/>
            <person name="Aftuck L."/>
            <person name="Bessette D."/>
            <person name="Brown A."/>
            <person name="FitzGerald M."/>
            <person name="Lui A."/>
            <person name="Macdonald J.P."/>
            <person name="Priest M."/>
            <person name="Orbach M.J."/>
            <person name="Galgiani J.N."/>
            <person name="Kirkland T.N."/>
            <person name="Cole G.T."/>
            <person name="Birren B.W."/>
            <person name="Henn M.R."/>
            <person name="Taylor J.W."/>
            <person name="Rounsley S.D."/>
        </authorList>
    </citation>
    <scope>NUCLEOTIDE SEQUENCE [LARGE SCALE GENOMIC DNA]</scope>
    <source>
        <strain evidence="3">RMSCC 3488</strain>
    </source>
</reference>
<feature type="compositionally biased region" description="Pro residues" evidence="1">
    <location>
        <begin position="108"/>
        <end position="119"/>
    </location>
</feature>
<dbReference type="VEuPathDB" id="FungiDB:CPAG_00666"/>
<proteinExistence type="predicted"/>
<dbReference type="PANTHER" id="PTHR47843:SF2">
    <property type="entry name" value="BTB DOMAIN-CONTAINING PROTEIN"/>
    <property type="match status" value="1"/>
</dbReference>
<name>A0A0J6F5T4_COCPO</name>
<gene>
    <name evidence="2" type="ORF">CPAG_00666</name>
</gene>
<dbReference type="AlphaFoldDB" id="A0A0J6F5T4"/>
<evidence type="ECO:0000313" key="2">
    <source>
        <dbReference type="EMBL" id="KMM64314.1"/>
    </source>
</evidence>
<feature type="region of interest" description="Disordered" evidence="1">
    <location>
        <begin position="86"/>
        <end position="240"/>
    </location>
</feature>
<dbReference type="EMBL" id="DS268109">
    <property type="protein sequence ID" value="KMM64314.1"/>
    <property type="molecule type" value="Genomic_DNA"/>
</dbReference>
<feature type="compositionally biased region" description="Acidic residues" evidence="1">
    <location>
        <begin position="186"/>
        <end position="201"/>
    </location>
</feature>
<dbReference type="OrthoDB" id="448954at2759"/>
<reference evidence="3" key="2">
    <citation type="journal article" date="2009" name="Genome Res.">
        <title>Comparative genomic analyses of the human fungal pathogens Coccidioides and their relatives.</title>
        <authorList>
            <person name="Sharpton T.J."/>
            <person name="Stajich J.E."/>
            <person name="Rounsley S.D."/>
            <person name="Gardner M.J."/>
            <person name="Wortman J.R."/>
            <person name="Jordar V.S."/>
            <person name="Maiti R."/>
            <person name="Kodira C.D."/>
            <person name="Neafsey D.E."/>
            <person name="Zeng Q."/>
            <person name="Hung C.-Y."/>
            <person name="McMahan C."/>
            <person name="Muszewska A."/>
            <person name="Grynberg M."/>
            <person name="Mandel M.A."/>
            <person name="Kellner E.M."/>
            <person name="Barker B.M."/>
            <person name="Galgiani J.N."/>
            <person name="Orbach M.J."/>
            <person name="Kirkland T.N."/>
            <person name="Cole G.T."/>
            <person name="Henn M.R."/>
            <person name="Birren B.W."/>
            <person name="Taylor J.W."/>
        </authorList>
    </citation>
    <scope>NUCLEOTIDE SEQUENCE [LARGE SCALE GENOMIC DNA]</scope>
    <source>
        <strain evidence="3">RMSCC 3488</strain>
    </source>
</reference>
<accession>A0A0J6F5T4</accession>
<evidence type="ECO:0000256" key="1">
    <source>
        <dbReference type="SAM" id="MobiDB-lite"/>
    </source>
</evidence>
<sequence>MARPAPNFNSIVHSPPFTFLVGPDHIKLTIQSGLARHVSQPLDELMNNGHTRESRHHIAVLEEEDVETFVGFCEFAYTGDYTVPNRRKGMESTPAHGAPFGGPAMMNPIPPPAPSPPRTPALGEEMGVNPEGGDDAGAQNDGAEGMPDSGKKGKKGKNKKKRGGKSFDEGAASALTPPSTPPPMAEGEEQKDETKEEENEGENQGGQEATQGGGPFDQDPSQQVDASRPKPLRPEPQNPFLFARRSSVTLWDEFTSLQYGEQQYHSAMGLPSPILRSVSSYSNETGQEPYVLFHAKLYVFASRYLIPTLAQLCLTKLHRDLICYPLTTSSADNAGPTNVPKILELLHFAYTSTKREDPAFAPANAPPARDNQLRNLVTHFAACKVRELAGYQPPDYSPASYTSPEMGLDGKDTSAFGLMIPPNLGFRDLLDGIGEMASDLVYRMM</sequence>
<reference evidence="2 3" key="1">
    <citation type="submission" date="2007-06" db="EMBL/GenBank/DDBJ databases">
        <title>The Genome Sequence of Coccidioides posadasii RMSCC_3488.</title>
        <authorList>
            <consortium name="Coccidioides Genome Resources Consortium"/>
            <consortium name="The Broad Institute Genome Sequencing Platform"/>
            <person name="Henn M.R."/>
            <person name="Sykes S."/>
            <person name="Young S."/>
            <person name="Jaffe D."/>
            <person name="Berlin A."/>
            <person name="Alvarez P."/>
            <person name="Butler J."/>
            <person name="Gnerre S."/>
            <person name="Grabherr M."/>
            <person name="Mauceli E."/>
            <person name="Brockman W."/>
            <person name="Kodira C."/>
            <person name="Alvarado L."/>
            <person name="Zeng Q."/>
            <person name="Crawford M."/>
            <person name="Antoine C."/>
            <person name="Devon K."/>
            <person name="Galgiani J."/>
            <person name="Orsborn K."/>
            <person name="Lewis M.L."/>
            <person name="Nusbaum C."/>
            <person name="Galagan J."/>
            <person name="Birren B."/>
        </authorList>
    </citation>
    <scope>NUCLEOTIDE SEQUENCE [LARGE SCALE GENOMIC DNA]</scope>
    <source>
        <strain evidence="2 3">RMSCC 3488</strain>
    </source>
</reference>
<protein>
    <recommendedName>
        <fullName evidence="4">BTB domain-containing protein</fullName>
    </recommendedName>
</protein>
<feature type="compositionally biased region" description="Low complexity" evidence="1">
    <location>
        <begin position="136"/>
        <end position="145"/>
    </location>
</feature>
<dbReference type="PANTHER" id="PTHR47843">
    <property type="entry name" value="BTB DOMAIN-CONTAINING PROTEIN-RELATED"/>
    <property type="match status" value="1"/>
</dbReference>
<evidence type="ECO:0008006" key="4">
    <source>
        <dbReference type="Google" id="ProtNLM"/>
    </source>
</evidence>
<feature type="compositionally biased region" description="Basic residues" evidence="1">
    <location>
        <begin position="152"/>
        <end position="164"/>
    </location>
</feature>
<organism evidence="2 3">
    <name type="scientific">Coccidioides posadasii RMSCC 3488</name>
    <dbReference type="NCBI Taxonomy" id="454284"/>
    <lineage>
        <taxon>Eukaryota</taxon>
        <taxon>Fungi</taxon>
        <taxon>Dikarya</taxon>
        <taxon>Ascomycota</taxon>
        <taxon>Pezizomycotina</taxon>
        <taxon>Eurotiomycetes</taxon>
        <taxon>Eurotiomycetidae</taxon>
        <taxon>Onygenales</taxon>
        <taxon>Onygenaceae</taxon>
        <taxon>Coccidioides</taxon>
    </lineage>
</organism>
<dbReference type="Proteomes" id="UP000054567">
    <property type="component" value="Unassembled WGS sequence"/>
</dbReference>